<dbReference type="Gene3D" id="3.80.10.10">
    <property type="entry name" value="Ribonuclease Inhibitor"/>
    <property type="match status" value="1"/>
</dbReference>
<keyword evidence="2" id="KW-1185">Reference proteome</keyword>
<dbReference type="STRING" id="93759.A0A1R3H1T5"/>
<dbReference type="Proteomes" id="UP000187203">
    <property type="component" value="Unassembled WGS sequence"/>
</dbReference>
<dbReference type="AlphaFoldDB" id="A0A1R3H1T5"/>
<organism evidence="1 2">
    <name type="scientific">Corchorus olitorius</name>
    <dbReference type="NCBI Taxonomy" id="93759"/>
    <lineage>
        <taxon>Eukaryota</taxon>
        <taxon>Viridiplantae</taxon>
        <taxon>Streptophyta</taxon>
        <taxon>Embryophyta</taxon>
        <taxon>Tracheophyta</taxon>
        <taxon>Spermatophyta</taxon>
        <taxon>Magnoliopsida</taxon>
        <taxon>eudicotyledons</taxon>
        <taxon>Gunneridae</taxon>
        <taxon>Pentapetalae</taxon>
        <taxon>rosids</taxon>
        <taxon>malvids</taxon>
        <taxon>Malvales</taxon>
        <taxon>Malvaceae</taxon>
        <taxon>Grewioideae</taxon>
        <taxon>Apeibeae</taxon>
        <taxon>Corchorus</taxon>
    </lineage>
</organism>
<dbReference type="EMBL" id="AWUE01020984">
    <property type="protein sequence ID" value="OMO64277.1"/>
    <property type="molecule type" value="Genomic_DNA"/>
</dbReference>
<evidence type="ECO:0000313" key="2">
    <source>
        <dbReference type="Proteomes" id="UP000187203"/>
    </source>
</evidence>
<name>A0A1R3H1T5_9ROSI</name>
<dbReference type="OrthoDB" id="1927576at2759"/>
<sequence length="134" mass="15402">MYALCVEWLQEASQVRDQGLPLCYAAFLEDVGKYGTMRSLWMSSCEVILGACKTLAEKMPRLKVELISDRDQMEFTLDDDQKVEKMYLYRSVAGHREDAPEFVWILQLLHGSCHFFSAYSSSCTLFGQLTFMDS</sequence>
<protein>
    <submittedName>
        <fullName evidence="1">F-box family protein</fullName>
    </submittedName>
</protein>
<accession>A0A1R3H1T5</accession>
<reference evidence="2" key="1">
    <citation type="submission" date="2013-09" db="EMBL/GenBank/DDBJ databases">
        <title>Corchorus olitorius genome sequencing.</title>
        <authorList>
            <person name="Alam M."/>
            <person name="Haque M.S."/>
            <person name="Islam M.S."/>
            <person name="Emdad E.M."/>
            <person name="Islam M.M."/>
            <person name="Ahmed B."/>
            <person name="Halim A."/>
            <person name="Hossen Q.M.M."/>
            <person name="Hossain M.Z."/>
            <person name="Ahmed R."/>
            <person name="Khan M.M."/>
            <person name="Islam R."/>
            <person name="Rashid M.M."/>
            <person name="Khan S.A."/>
            <person name="Rahman M.S."/>
            <person name="Alam M."/>
            <person name="Yahiya A.S."/>
            <person name="Khan M.S."/>
            <person name="Azam M.S."/>
            <person name="Haque T."/>
            <person name="Lashkar M.Z.H."/>
            <person name="Akhand A.I."/>
            <person name="Morshed G."/>
            <person name="Roy S."/>
            <person name="Uddin K.S."/>
            <person name="Rabeya T."/>
            <person name="Hossain A.S."/>
            <person name="Chowdhury A."/>
            <person name="Snigdha A.R."/>
            <person name="Mortoza M.S."/>
            <person name="Matin S.A."/>
            <person name="Hoque S.M.E."/>
            <person name="Islam M.K."/>
            <person name="Roy D.K."/>
            <person name="Haider R."/>
            <person name="Moosa M.M."/>
            <person name="Elias S.M."/>
            <person name="Hasan A.M."/>
            <person name="Jahan S."/>
            <person name="Shafiuddin M."/>
            <person name="Mahmood N."/>
            <person name="Shommy N.S."/>
        </authorList>
    </citation>
    <scope>NUCLEOTIDE SEQUENCE [LARGE SCALE GENOMIC DNA]</scope>
    <source>
        <strain evidence="2">cv. O-4</strain>
    </source>
</reference>
<gene>
    <name evidence="1" type="ORF">COLO4_32087</name>
</gene>
<proteinExistence type="predicted"/>
<dbReference type="InterPro" id="IPR032675">
    <property type="entry name" value="LRR_dom_sf"/>
</dbReference>
<comment type="caution">
    <text evidence="1">The sequence shown here is derived from an EMBL/GenBank/DDBJ whole genome shotgun (WGS) entry which is preliminary data.</text>
</comment>
<evidence type="ECO:0000313" key="1">
    <source>
        <dbReference type="EMBL" id="OMO64277.1"/>
    </source>
</evidence>